<dbReference type="GO" id="GO:0005658">
    <property type="term" value="C:alpha DNA polymerase:primase complex"/>
    <property type="evidence" value="ECO:0007669"/>
    <property type="project" value="UniProtKB-ARBA"/>
</dbReference>
<name>A0AAN6X1J9_9PEZI</name>
<keyword evidence="5" id="KW-0548">Nucleotidyltransferase</keyword>
<keyword evidence="6 9" id="KW-0235">DNA replication</keyword>
<feature type="region of interest" description="Disordered" evidence="10">
    <location>
        <begin position="1"/>
        <end position="80"/>
    </location>
</feature>
<evidence type="ECO:0000256" key="2">
    <source>
        <dbReference type="ARBA" id="ARBA00022478"/>
    </source>
</evidence>
<reference evidence="11" key="1">
    <citation type="journal article" date="2023" name="Mol. Phylogenet. Evol.">
        <title>Genome-scale phylogeny and comparative genomics of the fungal order Sordariales.</title>
        <authorList>
            <person name="Hensen N."/>
            <person name="Bonometti L."/>
            <person name="Westerberg I."/>
            <person name="Brannstrom I.O."/>
            <person name="Guillou S."/>
            <person name="Cros-Aarteil S."/>
            <person name="Calhoun S."/>
            <person name="Haridas S."/>
            <person name="Kuo A."/>
            <person name="Mondo S."/>
            <person name="Pangilinan J."/>
            <person name="Riley R."/>
            <person name="LaButti K."/>
            <person name="Andreopoulos B."/>
            <person name="Lipzen A."/>
            <person name="Chen C."/>
            <person name="Yan M."/>
            <person name="Daum C."/>
            <person name="Ng V."/>
            <person name="Clum A."/>
            <person name="Steindorff A."/>
            <person name="Ohm R.A."/>
            <person name="Martin F."/>
            <person name="Silar P."/>
            <person name="Natvig D.O."/>
            <person name="Lalanne C."/>
            <person name="Gautier V."/>
            <person name="Ament-Velasquez S.L."/>
            <person name="Kruys A."/>
            <person name="Hutchinson M.I."/>
            <person name="Powell A.J."/>
            <person name="Barry K."/>
            <person name="Miller A.N."/>
            <person name="Grigoriev I.V."/>
            <person name="Debuchy R."/>
            <person name="Gladieux P."/>
            <person name="Hiltunen Thoren M."/>
            <person name="Johannesson H."/>
        </authorList>
    </citation>
    <scope>NUCLEOTIDE SEQUENCE</scope>
    <source>
        <strain evidence="11">PSN309</strain>
    </source>
</reference>
<dbReference type="InterPro" id="IPR002755">
    <property type="entry name" value="DNA_primase_S"/>
</dbReference>
<dbReference type="SUPFAM" id="SSF56747">
    <property type="entry name" value="Prim-pol domain"/>
    <property type="match status" value="1"/>
</dbReference>
<evidence type="ECO:0000256" key="10">
    <source>
        <dbReference type="SAM" id="MobiDB-lite"/>
    </source>
</evidence>
<dbReference type="EC" id="2.7.7.-" evidence="9"/>
<dbReference type="FunFam" id="3.90.920.10:FF:000002">
    <property type="entry name" value="DNA primase"/>
    <property type="match status" value="1"/>
</dbReference>
<keyword evidence="8" id="KW-0804">Transcription</keyword>
<evidence type="ECO:0000256" key="8">
    <source>
        <dbReference type="ARBA" id="ARBA00023163"/>
    </source>
</evidence>
<organism evidence="11 12">
    <name type="scientific">Podospora australis</name>
    <dbReference type="NCBI Taxonomy" id="1536484"/>
    <lineage>
        <taxon>Eukaryota</taxon>
        <taxon>Fungi</taxon>
        <taxon>Dikarya</taxon>
        <taxon>Ascomycota</taxon>
        <taxon>Pezizomycotina</taxon>
        <taxon>Sordariomycetes</taxon>
        <taxon>Sordariomycetidae</taxon>
        <taxon>Sordariales</taxon>
        <taxon>Podosporaceae</taxon>
        <taxon>Podospora</taxon>
    </lineage>
</organism>
<keyword evidence="7" id="KW-0479">Metal-binding</keyword>
<keyword evidence="12" id="KW-1185">Reference proteome</keyword>
<evidence type="ECO:0000256" key="1">
    <source>
        <dbReference type="ARBA" id="ARBA00009762"/>
    </source>
</evidence>
<dbReference type="Pfam" id="PF01896">
    <property type="entry name" value="DNA_primase_S"/>
    <property type="match status" value="1"/>
</dbReference>
<dbReference type="GO" id="GO:0046872">
    <property type="term" value="F:metal ion binding"/>
    <property type="evidence" value="ECO:0007669"/>
    <property type="project" value="UniProtKB-KW"/>
</dbReference>
<feature type="compositionally biased region" description="Polar residues" evidence="10">
    <location>
        <begin position="108"/>
        <end position="120"/>
    </location>
</feature>
<dbReference type="InterPro" id="IPR014052">
    <property type="entry name" value="DNA_primase_ssu_euk/arc"/>
</dbReference>
<dbReference type="NCBIfam" id="TIGR00335">
    <property type="entry name" value="primase_sml"/>
    <property type="match status" value="1"/>
</dbReference>
<dbReference type="PANTHER" id="PTHR10536">
    <property type="entry name" value="DNA PRIMASE SMALL SUBUNIT"/>
    <property type="match status" value="1"/>
</dbReference>
<evidence type="ECO:0000256" key="5">
    <source>
        <dbReference type="ARBA" id="ARBA00022695"/>
    </source>
</evidence>
<evidence type="ECO:0000256" key="6">
    <source>
        <dbReference type="ARBA" id="ARBA00022705"/>
    </source>
</evidence>
<feature type="compositionally biased region" description="Polar residues" evidence="10">
    <location>
        <begin position="1"/>
        <end position="12"/>
    </location>
</feature>
<dbReference type="Gene3D" id="3.90.920.10">
    <property type="entry name" value="DNA primase, PRIM domain"/>
    <property type="match status" value="1"/>
</dbReference>
<keyword evidence="2 9" id="KW-0240">DNA-directed RNA polymerase</keyword>
<sequence length="549" mass="62944">MPHSVTPPSESATPIAMDQDAPAPMPENGQSPEQDIVMADADVPVEVPVSAPVPTSSDTPPPVKVQETEPSEEIPQGKRGEIKLEDLFEGMDSDEDEEFPSGVKGDILTSQVPPSSQSPITHKESTSELLPIFYQRFFPWRHYFYWLNHSPTPTNDFKHREFSLWLQNEVVMRFRSYPTLDLFRKEVLHLMPNRIEIGPIYTANPRDRKTFRNSSAFRPVAKELCFDIDLTDYDDVRTCCDKANICVKCWQFITMAIKVLDTALREDFGYEHILWVYSGRRGAHAWVCDRRARQLDDHKRKALASYFVVLKGGKEAGKRVNLRRPLHPHLARSLDILKDHFQKDILETQDPWREPERSAYLLSLLPDADLREALRKKWENQPSRNSSQKWADIDALAKTSASSSMSPKDLLEAKQDIVLEYTYPRLDVVVTQQLTHLLKSPFVIHPGTGRVCVPIDTDRLEDFDPADVPTIGGLVREVDSWSAEHHYPVKREDEDGEAKGKELQDWEKTSLKPYIDLFRGFVSGVVKEERDAVRIKREREENEGEGIDF</sequence>
<gene>
    <name evidence="11" type="ORF">QBC35DRAFT_484833</name>
</gene>
<keyword evidence="4 9" id="KW-0808">Transferase</keyword>
<evidence type="ECO:0000256" key="4">
    <source>
        <dbReference type="ARBA" id="ARBA00022679"/>
    </source>
</evidence>
<evidence type="ECO:0000256" key="3">
    <source>
        <dbReference type="ARBA" id="ARBA00022515"/>
    </source>
</evidence>
<dbReference type="CDD" id="cd04860">
    <property type="entry name" value="AE_Prim_S"/>
    <property type="match status" value="1"/>
</dbReference>
<evidence type="ECO:0000313" key="11">
    <source>
        <dbReference type="EMBL" id="KAK4192289.1"/>
    </source>
</evidence>
<feature type="region of interest" description="Disordered" evidence="10">
    <location>
        <begin position="92"/>
        <end position="123"/>
    </location>
</feature>
<keyword evidence="3 9" id="KW-0639">Primosome</keyword>
<evidence type="ECO:0000256" key="9">
    <source>
        <dbReference type="RuleBase" id="RU003514"/>
    </source>
</evidence>
<accession>A0AAN6X1J9</accession>
<evidence type="ECO:0000313" key="12">
    <source>
        <dbReference type="Proteomes" id="UP001302126"/>
    </source>
</evidence>
<dbReference type="EMBL" id="MU864355">
    <property type="protein sequence ID" value="KAK4192289.1"/>
    <property type="molecule type" value="Genomic_DNA"/>
</dbReference>
<protein>
    <recommendedName>
        <fullName evidence="9">DNA primase</fullName>
        <ecNumber evidence="9">2.7.7.-</ecNumber>
    </recommendedName>
</protein>
<evidence type="ECO:0000256" key="7">
    <source>
        <dbReference type="ARBA" id="ARBA00022723"/>
    </source>
</evidence>
<comment type="caution">
    <text evidence="11">The sequence shown here is derived from an EMBL/GenBank/DDBJ whole genome shotgun (WGS) entry which is preliminary data.</text>
</comment>
<dbReference type="Proteomes" id="UP001302126">
    <property type="component" value="Unassembled WGS sequence"/>
</dbReference>
<reference evidence="11" key="2">
    <citation type="submission" date="2023-05" db="EMBL/GenBank/DDBJ databases">
        <authorList>
            <consortium name="Lawrence Berkeley National Laboratory"/>
            <person name="Steindorff A."/>
            <person name="Hensen N."/>
            <person name="Bonometti L."/>
            <person name="Westerberg I."/>
            <person name="Brannstrom I.O."/>
            <person name="Guillou S."/>
            <person name="Cros-Aarteil S."/>
            <person name="Calhoun S."/>
            <person name="Haridas S."/>
            <person name="Kuo A."/>
            <person name="Mondo S."/>
            <person name="Pangilinan J."/>
            <person name="Riley R."/>
            <person name="Labutti K."/>
            <person name="Andreopoulos B."/>
            <person name="Lipzen A."/>
            <person name="Chen C."/>
            <person name="Yanf M."/>
            <person name="Daum C."/>
            <person name="Ng V."/>
            <person name="Clum A."/>
            <person name="Ohm R."/>
            <person name="Martin F."/>
            <person name="Silar P."/>
            <person name="Natvig D."/>
            <person name="Lalanne C."/>
            <person name="Gautier V."/>
            <person name="Ament-Velasquez S.L."/>
            <person name="Kruys A."/>
            <person name="Hutchinson M.I."/>
            <person name="Powell A.J."/>
            <person name="Barry K."/>
            <person name="Miller A.N."/>
            <person name="Grigoriev I.V."/>
            <person name="Debuchy R."/>
            <person name="Gladieux P."/>
            <person name="Thoren M.H."/>
            <person name="Johannesson H."/>
        </authorList>
    </citation>
    <scope>NUCLEOTIDE SEQUENCE</scope>
    <source>
        <strain evidence="11">PSN309</strain>
    </source>
</reference>
<dbReference type="GO" id="GO:0006269">
    <property type="term" value="P:DNA replication, synthesis of primer"/>
    <property type="evidence" value="ECO:0007669"/>
    <property type="project" value="UniProtKB-KW"/>
</dbReference>
<proteinExistence type="inferred from homology"/>
<dbReference type="AlphaFoldDB" id="A0AAN6X1J9"/>
<dbReference type="GO" id="GO:0003899">
    <property type="term" value="F:DNA-directed RNA polymerase activity"/>
    <property type="evidence" value="ECO:0007669"/>
    <property type="project" value="InterPro"/>
</dbReference>
<comment type="similarity">
    <text evidence="1 9">Belongs to the eukaryotic-type primase small subunit family.</text>
</comment>
<feature type="compositionally biased region" description="Low complexity" evidence="10">
    <location>
        <begin position="37"/>
        <end position="58"/>
    </location>
</feature>